<evidence type="ECO:0000313" key="3">
    <source>
        <dbReference type="Proteomes" id="UP000635665"/>
    </source>
</evidence>
<name>A0ABS0TIB2_9FLAO</name>
<reference evidence="2 3" key="1">
    <citation type="submission" date="2020-12" db="EMBL/GenBank/DDBJ databases">
        <title>Salegentibacter orientalis sp. nov., isolated from costal sediment.</title>
        <authorList>
            <person name="Lian F.-B."/>
        </authorList>
    </citation>
    <scope>NUCLEOTIDE SEQUENCE [LARGE SCALE GENOMIC DNA]</scope>
    <source>
        <strain evidence="2 3">F60176</strain>
    </source>
</reference>
<evidence type="ECO:0000313" key="2">
    <source>
        <dbReference type="EMBL" id="MBI6119733.1"/>
    </source>
</evidence>
<proteinExistence type="predicted"/>
<dbReference type="RefSeq" id="WP_198638295.1">
    <property type="nucleotide sequence ID" value="NZ_JAEHNY010000005.1"/>
</dbReference>
<feature type="signal peptide" evidence="1">
    <location>
        <begin position="1"/>
        <end position="21"/>
    </location>
</feature>
<evidence type="ECO:0000256" key="1">
    <source>
        <dbReference type="SAM" id="SignalP"/>
    </source>
</evidence>
<keyword evidence="1" id="KW-0732">Signal</keyword>
<dbReference type="Proteomes" id="UP000635665">
    <property type="component" value="Unassembled WGS sequence"/>
</dbReference>
<sequence>MKNFMRVSLGLFVMLCCFSCAKEEVGKQLEDSQVKGKLSFGSVLSDLANRSEFKKQRSLGSNKIPKCSEEDPLFVRLAIKFKDESGNWVWYKNSNTNKIEIKVNPNGTDLDEDGDLDAWFTQESADLELEEGEYSIEYFAVATATGEDEEAIIYMAPRIPEGTLDYTQSIQYHNFVNKPLPIKVQIHPGVKYYQPVEVLCYEEHYAFAFGYLFFDFNSSNLIYLCTYGNVCREDQKHIPAQFKIKVWQDSSEGDLLVVAQNERKTFTDENGEHYYADALCFPLPETEEYFAKIWLVEDESETLIREGNFNAQDLTNVYQEEQQHYYYHFREACCGDKDNFILLDDLTENEGECGEEPQDPSENCVPCDNDQGGKIKLLEVKFLGNTPANLLVTHNGPNSPYEIFNDVVNPNDIILLTGEATTGGNETPSVWTEMEFTISEVNYDLHISCSEPLFPGQIFGDNNFQLISATNVDDQLICSSNE</sequence>
<keyword evidence="3" id="KW-1185">Reference proteome</keyword>
<feature type="chain" id="PRO_5046030445" description="DUF4625 domain-containing protein" evidence="1">
    <location>
        <begin position="22"/>
        <end position="482"/>
    </location>
</feature>
<accession>A0ABS0TIB2</accession>
<organism evidence="2 3">
    <name type="scientific">Salegentibacter maritimus</name>
    <dbReference type="NCBI Taxonomy" id="2794347"/>
    <lineage>
        <taxon>Bacteria</taxon>
        <taxon>Pseudomonadati</taxon>
        <taxon>Bacteroidota</taxon>
        <taxon>Flavobacteriia</taxon>
        <taxon>Flavobacteriales</taxon>
        <taxon>Flavobacteriaceae</taxon>
        <taxon>Salegentibacter</taxon>
    </lineage>
</organism>
<dbReference type="EMBL" id="JAEHNY010000005">
    <property type="protein sequence ID" value="MBI6119733.1"/>
    <property type="molecule type" value="Genomic_DNA"/>
</dbReference>
<gene>
    <name evidence="2" type="ORF">I6U50_06830</name>
</gene>
<evidence type="ECO:0008006" key="4">
    <source>
        <dbReference type="Google" id="ProtNLM"/>
    </source>
</evidence>
<comment type="caution">
    <text evidence="2">The sequence shown here is derived from an EMBL/GenBank/DDBJ whole genome shotgun (WGS) entry which is preliminary data.</text>
</comment>
<protein>
    <recommendedName>
        <fullName evidence="4">DUF4625 domain-containing protein</fullName>
    </recommendedName>
</protein>